<dbReference type="InterPro" id="IPR005828">
    <property type="entry name" value="MFS_sugar_transport-like"/>
</dbReference>
<name>A0A9N9HNH1_9GLOM</name>
<evidence type="ECO:0000256" key="2">
    <source>
        <dbReference type="ARBA" id="ARBA00022448"/>
    </source>
</evidence>
<keyword evidence="4 6" id="KW-1133">Transmembrane helix</keyword>
<dbReference type="GO" id="GO:0015149">
    <property type="term" value="F:hexose transmembrane transporter activity"/>
    <property type="evidence" value="ECO:0007669"/>
    <property type="project" value="TreeGrafter"/>
</dbReference>
<protein>
    <submittedName>
        <fullName evidence="7">2304_t:CDS:1</fullName>
    </submittedName>
</protein>
<feature type="transmembrane region" description="Helical" evidence="6">
    <location>
        <begin position="158"/>
        <end position="184"/>
    </location>
</feature>
<reference evidence="7" key="1">
    <citation type="submission" date="2021-06" db="EMBL/GenBank/DDBJ databases">
        <authorList>
            <person name="Kallberg Y."/>
            <person name="Tangrot J."/>
            <person name="Rosling A."/>
        </authorList>
    </citation>
    <scope>NUCLEOTIDE SEQUENCE</scope>
    <source>
        <strain evidence="7">MT106</strain>
    </source>
</reference>
<dbReference type="SUPFAM" id="SSF103473">
    <property type="entry name" value="MFS general substrate transporter"/>
    <property type="match status" value="1"/>
</dbReference>
<feature type="non-terminal residue" evidence="7">
    <location>
        <position position="1"/>
    </location>
</feature>
<dbReference type="InterPro" id="IPR036259">
    <property type="entry name" value="MFS_trans_sf"/>
</dbReference>
<feature type="non-terminal residue" evidence="7">
    <location>
        <position position="185"/>
    </location>
</feature>
<dbReference type="PANTHER" id="PTHR23503">
    <property type="entry name" value="SOLUTE CARRIER FAMILY 2"/>
    <property type="match status" value="1"/>
</dbReference>
<organism evidence="7 8">
    <name type="scientific">Ambispora gerdemannii</name>
    <dbReference type="NCBI Taxonomy" id="144530"/>
    <lineage>
        <taxon>Eukaryota</taxon>
        <taxon>Fungi</taxon>
        <taxon>Fungi incertae sedis</taxon>
        <taxon>Mucoromycota</taxon>
        <taxon>Glomeromycotina</taxon>
        <taxon>Glomeromycetes</taxon>
        <taxon>Archaeosporales</taxon>
        <taxon>Ambisporaceae</taxon>
        <taxon>Ambispora</taxon>
    </lineage>
</organism>
<sequence length="185" mass="20337">KEFEEIVEGQREIEVTASEGKSLQENRVITVRNKSLTFDVDKEFEEIIEGKKEIEVKASGESLQENRITTVRKSLTFVGLFKGPFYRKMALICLGLSALQQLCGINGIIFYSTAIFSNAFHEKAKYATLGIGAIIVIATAVSLGLIDKKGRRPLLLSSELGMSVCSILIVFGFLFKINALVIVAG</sequence>
<evidence type="ECO:0000256" key="6">
    <source>
        <dbReference type="SAM" id="Phobius"/>
    </source>
</evidence>
<feature type="transmembrane region" description="Helical" evidence="6">
    <location>
        <begin position="89"/>
        <end position="114"/>
    </location>
</feature>
<dbReference type="Pfam" id="PF00083">
    <property type="entry name" value="Sugar_tr"/>
    <property type="match status" value="1"/>
</dbReference>
<evidence type="ECO:0000256" key="4">
    <source>
        <dbReference type="ARBA" id="ARBA00022989"/>
    </source>
</evidence>
<proteinExistence type="predicted"/>
<comment type="subcellular location">
    <subcellularLocation>
        <location evidence="1">Membrane</location>
    </subcellularLocation>
</comment>
<evidence type="ECO:0000313" key="8">
    <source>
        <dbReference type="Proteomes" id="UP000789831"/>
    </source>
</evidence>
<dbReference type="OrthoDB" id="4540492at2759"/>
<dbReference type="EMBL" id="CAJVPL010017209">
    <property type="protein sequence ID" value="CAG8698083.1"/>
    <property type="molecule type" value="Genomic_DNA"/>
</dbReference>
<evidence type="ECO:0000256" key="3">
    <source>
        <dbReference type="ARBA" id="ARBA00022692"/>
    </source>
</evidence>
<dbReference type="PANTHER" id="PTHR23503:SF8">
    <property type="entry name" value="FACILITATED GLUCOSE TRANSPORTER PROTEIN 1"/>
    <property type="match status" value="1"/>
</dbReference>
<accession>A0A9N9HNH1</accession>
<dbReference type="Proteomes" id="UP000789831">
    <property type="component" value="Unassembled WGS sequence"/>
</dbReference>
<keyword evidence="2" id="KW-0813">Transport</keyword>
<keyword evidence="3 6" id="KW-0812">Transmembrane</keyword>
<evidence type="ECO:0000313" key="7">
    <source>
        <dbReference type="EMBL" id="CAG8698083.1"/>
    </source>
</evidence>
<comment type="caution">
    <text evidence="7">The sequence shown here is derived from an EMBL/GenBank/DDBJ whole genome shotgun (WGS) entry which is preliminary data.</text>
</comment>
<keyword evidence="8" id="KW-1185">Reference proteome</keyword>
<keyword evidence="5 6" id="KW-0472">Membrane</keyword>
<dbReference type="GO" id="GO:0016020">
    <property type="term" value="C:membrane"/>
    <property type="evidence" value="ECO:0007669"/>
    <property type="project" value="UniProtKB-SubCell"/>
</dbReference>
<feature type="transmembrane region" description="Helical" evidence="6">
    <location>
        <begin position="126"/>
        <end position="146"/>
    </location>
</feature>
<dbReference type="AlphaFoldDB" id="A0A9N9HNH1"/>
<dbReference type="Gene3D" id="1.20.1250.20">
    <property type="entry name" value="MFS general substrate transporter like domains"/>
    <property type="match status" value="1"/>
</dbReference>
<dbReference type="InterPro" id="IPR045263">
    <property type="entry name" value="GLUT"/>
</dbReference>
<gene>
    <name evidence="7" type="ORF">AGERDE_LOCUS13368</name>
</gene>
<evidence type="ECO:0000256" key="5">
    <source>
        <dbReference type="ARBA" id="ARBA00023136"/>
    </source>
</evidence>
<evidence type="ECO:0000256" key="1">
    <source>
        <dbReference type="ARBA" id="ARBA00004370"/>
    </source>
</evidence>